<dbReference type="SMART" id="SM00052">
    <property type="entry name" value="EAL"/>
    <property type="match status" value="1"/>
</dbReference>
<dbReference type="PANTHER" id="PTHR33121">
    <property type="entry name" value="CYCLIC DI-GMP PHOSPHODIESTERASE PDEF"/>
    <property type="match status" value="1"/>
</dbReference>
<evidence type="ECO:0000259" key="2">
    <source>
        <dbReference type="PROSITE" id="PS50110"/>
    </source>
</evidence>
<dbReference type="Gene3D" id="3.30.70.270">
    <property type="match status" value="1"/>
</dbReference>
<comment type="caution">
    <text evidence="5">The sequence shown here is derived from an EMBL/GenBank/DDBJ whole genome shotgun (WGS) entry which is preliminary data.</text>
</comment>
<protein>
    <submittedName>
        <fullName evidence="5">EAL domain-containing protein</fullName>
    </submittedName>
</protein>
<dbReference type="SUPFAM" id="SSF141868">
    <property type="entry name" value="EAL domain-like"/>
    <property type="match status" value="1"/>
</dbReference>
<dbReference type="CDD" id="cd01948">
    <property type="entry name" value="EAL"/>
    <property type="match status" value="1"/>
</dbReference>
<name>A0ABU9YV68_9RHOO</name>
<sequence length="773" mass="84246">MSSGVLQPARVESVLSQLSSSFATSDADPGDDELVFADEQAEADEEAASALSAVRRWRVLVVDDDPEVHTATAFALRGAEIDGIEIELLHASSGREAEAMLRQEHGIAVALIDVVMEAPDAGLRLVSCIRQELGLHNLRIILRTGQPGYAPELDVIRQSDINDYRTKSELTQARLLTALTAAIRAYAQLEGNAQISRGMARVVQAGQRMASVRAPQAFGAELLRQLALVLECENDGAFCATEVTVEGEAPLRVLDASGRYEHCRGSAVAQLCEPQLRGMIERCALERCSLFDQSCAYLWLGNERRAAVAVFHTGNVLDELTRRLLELMAANIAVAFGNVMLFEQLDFHASFDALTRLPNRARFLADVDHDLFSHADIPRCMAIVDVVRFSDINDALGHRCGDSLLSAVARRLCAVAGAHVLCARIAGDVFALFGPTQYIDPLSIRRAFDAPFYVQGHVLSVSLRVGLAQVAESHGGAVELLRSANLAVNQVRNSGGSGHSHFVRAMSDDVQTRVSMLHGLRAAIDFKRGLSLVYQPQINARDGELVGVEALLRWRNDAARLVPPNEFIPLAERTGLINELGLWVLDAALARLARWQAQGLALSMSVNVSSVQFRNEDFARRVLRLIEHHAVAPSAVVLEITESIALEDHAQVMGQIEELRRAGVHFAIDDFGTGFSSLSQIARLPADQLKIDRSFVEKLGVESDSSRADHAMAATVVMLAAARSMSLMAEGVETVEQRDALIAMGCEKMQGYFFGHPMPAEQFEAWLATRLQG</sequence>
<dbReference type="Pfam" id="PF00990">
    <property type="entry name" value="GGDEF"/>
    <property type="match status" value="1"/>
</dbReference>
<organism evidence="5 6">
    <name type="scientific">Uliginosibacterium sediminicola</name>
    <dbReference type="NCBI Taxonomy" id="2024550"/>
    <lineage>
        <taxon>Bacteria</taxon>
        <taxon>Pseudomonadati</taxon>
        <taxon>Pseudomonadota</taxon>
        <taxon>Betaproteobacteria</taxon>
        <taxon>Rhodocyclales</taxon>
        <taxon>Zoogloeaceae</taxon>
        <taxon>Uliginosibacterium</taxon>
    </lineage>
</organism>
<feature type="domain" description="EAL" evidence="3">
    <location>
        <begin position="513"/>
        <end position="771"/>
    </location>
</feature>
<dbReference type="SUPFAM" id="SSF52172">
    <property type="entry name" value="CheY-like"/>
    <property type="match status" value="1"/>
</dbReference>
<dbReference type="Pfam" id="PF00563">
    <property type="entry name" value="EAL"/>
    <property type="match status" value="1"/>
</dbReference>
<dbReference type="PROSITE" id="PS50883">
    <property type="entry name" value="EAL"/>
    <property type="match status" value="1"/>
</dbReference>
<dbReference type="CDD" id="cd01949">
    <property type="entry name" value="GGDEF"/>
    <property type="match status" value="1"/>
</dbReference>
<dbReference type="InterPro" id="IPR029787">
    <property type="entry name" value="Nucleotide_cyclase"/>
</dbReference>
<dbReference type="PANTHER" id="PTHR33121:SF19">
    <property type="entry name" value="CYCLIC DI-GMP PHOSPHODIESTERASE PA2567"/>
    <property type="match status" value="1"/>
</dbReference>
<gene>
    <name evidence="5" type="ORF">ABDB84_03975</name>
</gene>
<dbReference type="InterPro" id="IPR050706">
    <property type="entry name" value="Cyclic-di-GMP_PDE-like"/>
</dbReference>
<keyword evidence="6" id="KW-1185">Reference proteome</keyword>
<dbReference type="CDD" id="cd00156">
    <property type="entry name" value="REC"/>
    <property type="match status" value="1"/>
</dbReference>
<feature type="domain" description="GGDEF" evidence="4">
    <location>
        <begin position="377"/>
        <end position="504"/>
    </location>
</feature>
<dbReference type="InterPro" id="IPR035919">
    <property type="entry name" value="EAL_sf"/>
</dbReference>
<reference evidence="5 6" key="1">
    <citation type="journal article" date="2018" name="Int. J. Syst. Evol. Microbiol.">
        <title>Uliginosibacterium sediminicola sp. nov., isolated from freshwater sediment.</title>
        <authorList>
            <person name="Hwang W.M."/>
            <person name="Kim S.M."/>
            <person name="Kang K."/>
            <person name="Ahn T.Y."/>
        </authorList>
    </citation>
    <scope>NUCLEOTIDE SEQUENCE [LARGE SCALE GENOMIC DNA]</scope>
    <source>
        <strain evidence="5 6">M1-21</strain>
    </source>
</reference>
<evidence type="ECO:0000259" key="4">
    <source>
        <dbReference type="PROSITE" id="PS50887"/>
    </source>
</evidence>
<keyword evidence="1" id="KW-0597">Phosphoprotein</keyword>
<evidence type="ECO:0000313" key="6">
    <source>
        <dbReference type="Proteomes" id="UP001410394"/>
    </source>
</evidence>
<dbReference type="Gene3D" id="3.20.20.450">
    <property type="entry name" value="EAL domain"/>
    <property type="match status" value="1"/>
</dbReference>
<dbReference type="PROSITE" id="PS50887">
    <property type="entry name" value="GGDEF"/>
    <property type="match status" value="1"/>
</dbReference>
<dbReference type="InterPro" id="IPR011006">
    <property type="entry name" value="CheY-like_superfamily"/>
</dbReference>
<dbReference type="NCBIfam" id="TIGR00254">
    <property type="entry name" value="GGDEF"/>
    <property type="match status" value="1"/>
</dbReference>
<evidence type="ECO:0000256" key="1">
    <source>
        <dbReference type="PROSITE-ProRule" id="PRU00169"/>
    </source>
</evidence>
<accession>A0ABU9YV68</accession>
<dbReference type="PROSITE" id="PS50110">
    <property type="entry name" value="RESPONSE_REGULATORY"/>
    <property type="match status" value="1"/>
</dbReference>
<dbReference type="InterPro" id="IPR000160">
    <property type="entry name" value="GGDEF_dom"/>
</dbReference>
<dbReference type="Pfam" id="PF11849">
    <property type="entry name" value="DUF3369"/>
    <property type="match status" value="1"/>
</dbReference>
<dbReference type="Proteomes" id="UP001410394">
    <property type="component" value="Unassembled WGS sequence"/>
</dbReference>
<evidence type="ECO:0000259" key="3">
    <source>
        <dbReference type="PROSITE" id="PS50883"/>
    </source>
</evidence>
<dbReference type="EMBL" id="JBDIVE010000002">
    <property type="protein sequence ID" value="MEN3067625.1"/>
    <property type="molecule type" value="Genomic_DNA"/>
</dbReference>
<dbReference type="InterPro" id="IPR043128">
    <property type="entry name" value="Rev_trsase/Diguanyl_cyclase"/>
</dbReference>
<feature type="modified residue" description="4-aspartylphosphate" evidence="1">
    <location>
        <position position="113"/>
    </location>
</feature>
<feature type="domain" description="Response regulatory" evidence="2">
    <location>
        <begin position="58"/>
        <end position="182"/>
    </location>
</feature>
<dbReference type="InterPro" id="IPR001789">
    <property type="entry name" value="Sig_transdc_resp-reg_receiver"/>
</dbReference>
<dbReference type="InterPro" id="IPR001633">
    <property type="entry name" value="EAL_dom"/>
</dbReference>
<proteinExistence type="predicted"/>
<dbReference type="InterPro" id="IPR021800">
    <property type="entry name" value="DUF3369"/>
</dbReference>
<dbReference type="SMART" id="SM00267">
    <property type="entry name" value="GGDEF"/>
    <property type="match status" value="1"/>
</dbReference>
<dbReference type="Gene3D" id="3.40.50.2300">
    <property type="match status" value="1"/>
</dbReference>
<dbReference type="SUPFAM" id="SSF55073">
    <property type="entry name" value="Nucleotide cyclase"/>
    <property type="match status" value="1"/>
</dbReference>
<dbReference type="RefSeq" id="WP_345918395.1">
    <property type="nucleotide sequence ID" value="NZ_JBDIVE010000002.1"/>
</dbReference>
<evidence type="ECO:0000313" key="5">
    <source>
        <dbReference type="EMBL" id="MEN3067625.1"/>
    </source>
</evidence>